<dbReference type="Proteomes" id="UP000001312">
    <property type="component" value="Unassembled WGS sequence"/>
</dbReference>
<proteinExistence type="predicted"/>
<name>A7F5A8_SCLS1</name>
<keyword evidence="2" id="KW-0472">Membrane</keyword>
<evidence type="ECO:0000313" key="4">
    <source>
        <dbReference type="Proteomes" id="UP000001312"/>
    </source>
</evidence>
<dbReference type="InParanoid" id="A7F5A8"/>
<organism evidence="3 4">
    <name type="scientific">Sclerotinia sclerotiorum (strain ATCC 18683 / 1980 / Ss-1)</name>
    <name type="common">White mold</name>
    <name type="synonym">Whetzelinia sclerotiorum</name>
    <dbReference type="NCBI Taxonomy" id="665079"/>
    <lineage>
        <taxon>Eukaryota</taxon>
        <taxon>Fungi</taxon>
        <taxon>Dikarya</taxon>
        <taxon>Ascomycota</taxon>
        <taxon>Pezizomycotina</taxon>
        <taxon>Leotiomycetes</taxon>
        <taxon>Helotiales</taxon>
        <taxon>Sclerotiniaceae</taxon>
        <taxon>Sclerotinia</taxon>
    </lineage>
</organism>
<dbReference type="EMBL" id="CH476642">
    <property type="protein sequence ID" value="EDN97929.1"/>
    <property type="molecule type" value="Genomic_DNA"/>
</dbReference>
<gene>
    <name evidence="3" type="ORF">SS1G_12784</name>
</gene>
<feature type="compositionally biased region" description="Basic and acidic residues" evidence="1">
    <location>
        <begin position="90"/>
        <end position="104"/>
    </location>
</feature>
<reference evidence="4" key="1">
    <citation type="journal article" date="2011" name="PLoS Genet.">
        <title>Genomic analysis of the necrotrophic fungal pathogens Sclerotinia sclerotiorum and Botrytis cinerea.</title>
        <authorList>
            <person name="Amselem J."/>
            <person name="Cuomo C.A."/>
            <person name="van Kan J.A."/>
            <person name="Viaud M."/>
            <person name="Benito E.P."/>
            <person name="Couloux A."/>
            <person name="Coutinho P.M."/>
            <person name="de Vries R.P."/>
            <person name="Dyer P.S."/>
            <person name="Fillinger S."/>
            <person name="Fournier E."/>
            <person name="Gout L."/>
            <person name="Hahn M."/>
            <person name="Kohn L."/>
            <person name="Lapalu N."/>
            <person name="Plummer K.M."/>
            <person name="Pradier J.M."/>
            <person name="Quevillon E."/>
            <person name="Sharon A."/>
            <person name="Simon A."/>
            <person name="ten Have A."/>
            <person name="Tudzynski B."/>
            <person name="Tudzynski P."/>
            <person name="Wincker P."/>
            <person name="Andrew M."/>
            <person name="Anthouard V."/>
            <person name="Beever R.E."/>
            <person name="Beffa R."/>
            <person name="Benoit I."/>
            <person name="Bouzid O."/>
            <person name="Brault B."/>
            <person name="Chen Z."/>
            <person name="Choquer M."/>
            <person name="Collemare J."/>
            <person name="Cotton P."/>
            <person name="Danchin E.G."/>
            <person name="Da Silva C."/>
            <person name="Gautier A."/>
            <person name="Giraud C."/>
            <person name="Giraud T."/>
            <person name="Gonzalez C."/>
            <person name="Grossetete S."/>
            <person name="Guldener U."/>
            <person name="Henrissat B."/>
            <person name="Howlett B.J."/>
            <person name="Kodira C."/>
            <person name="Kretschmer M."/>
            <person name="Lappartient A."/>
            <person name="Leroch M."/>
            <person name="Levis C."/>
            <person name="Mauceli E."/>
            <person name="Neuveglise C."/>
            <person name="Oeser B."/>
            <person name="Pearson M."/>
            <person name="Poulain J."/>
            <person name="Poussereau N."/>
            <person name="Quesneville H."/>
            <person name="Rascle C."/>
            <person name="Schumacher J."/>
            <person name="Segurens B."/>
            <person name="Sexton A."/>
            <person name="Silva E."/>
            <person name="Sirven C."/>
            <person name="Soanes D.M."/>
            <person name="Talbot N.J."/>
            <person name="Templeton M."/>
            <person name="Yandava C."/>
            <person name="Yarden O."/>
            <person name="Zeng Q."/>
            <person name="Rollins J.A."/>
            <person name="Lebrun M.H."/>
            <person name="Dickman M."/>
        </authorList>
    </citation>
    <scope>NUCLEOTIDE SEQUENCE [LARGE SCALE GENOMIC DNA]</scope>
    <source>
        <strain evidence="4">ATCC 18683 / 1980 / Ss-1</strain>
    </source>
</reference>
<accession>A7F5A8</accession>
<keyword evidence="4" id="KW-1185">Reference proteome</keyword>
<protein>
    <submittedName>
        <fullName evidence="3">Uncharacterized protein</fullName>
    </submittedName>
</protein>
<dbReference type="AlphaFoldDB" id="A7F5A8"/>
<feature type="transmembrane region" description="Helical" evidence="2">
    <location>
        <begin position="123"/>
        <end position="140"/>
    </location>
</feature>
<keyword evidence="2" id="KW-0812">Transmembrane</keyword>
<dbReference type="GeneID" id="5482313"/>
<evidence type="ECO:0000256" key="2">
    <source>
        <dbReference type="SAM" id="Phobius"/>
    </source>
</evidence>
<feature type="compositionally biased region" description="Low complexity" evidence="1">
    <location>
        <begin position="53"/>
        <end position="62"/>
    </location>
</feature>
<feature type="region of interest" description="Disordered" evidence="1">
    <location>
        <begin position="53"/>
        <end position="104"/>
    </location>
</feature>
<evidence type="ECO:0000256" key="1">
    <source>
        <dbReference type="SAM" id="MobiDB-lite"/>
    </source>
</evidence>
<evidence type="ECO:0000313" key="3">
    <source>
        <dbReference type="EMBL" id="EDN97929.1"/>
    </source>
</evidence>
<sequence>MGIIINNCLWIDRRRVRSPQRPSQRAYLGRELVDSNENNRKVSIARMIRMSSSARRSPALSQSPPPILQAPILPEAPKESAVVRSPYRGQHAEGDRKREEEPWHWHTKQKKMMKMEVSDAFKFRQWVLIGMAVVAVLPVLDIGKDGMRSRSTPYWEGVWGTPAKWVE</sequence>
<dbReference type="RefSeq" id="XP_001586208.1">
    <property type="nucleotide sequence ID" value="XM_001586158.1"/>
</dbReference>
<keyword evidence="2" id="KW-1133">Transmembrane helix</keyword>
<dbReference type="KEGG" id="ssl:SS1G_12784"/>